<keyword evidence="5" id="KW-0378">Hydrolase</keyword>
<evidence type="ECO:0000256" key="10">
    <source>
        <dbReference type="ARBA" id="ARBA00055534"/>
    </source>
</evidence>
<keyword evidence="4" id="KW-0645">Protease</keyword>
<keyword evidence="7" id="KW-1015">Disulfide bond</keyword>
<evidence type="ECO:0000256" key="7">
    <source>
        <dbReference type="ARBA" id="ARBA00023157"/>
    </source>
</evidence>
<dbReference type="PROSITE" id="PS00134">
    <property type="entry name" value="TRYPSIN_HIS"/>
    <property type="match status" value="1"/>
</dbReference>
<dbReference type="InterPro" id="IPR018114">
    <property type="entry name" value="TRYPSIN_HIS"/>
</dbReference>
<protein>
    <recommendedName>
        <fullName evidence="13">Peptidase S1 domain-containing protein</fullName>
    </recommendedName>
</protein>
<feature type="domain" description="Peptidase S1" evidence="13">
    <location>
        <begin position="252"/>
        <end position="483"/>
    </location>
</feature>
<evidence type="ECO:0000313" key="14">
    <source>
        <dbReference type="EMBL" id="VVC87819.1"/>
    </source>
</evidence>
<dbReference type="InterPro" id="IPR050127">
    <property type="entry name" value="Serine_Proteases_S1"/>
</dbReference>
<dbReference type="GO" id="GO:0090729">
    <property type="term" value="F:toxin activity"/>
    <property type="evidence" value="ECO:0007669"/>
    <property type="project" value="UniProtKB-KW"/>
</dbReference>
<evidence type="ECO:0000256" key="5">
    <source>
        <dbReference type="ARBA" id="ARBA00022801"/>
    </source>
</evidence>
<dbReference type="PANTHER" id="PTHR24264">
    <property type="entry name" value="TRYPSIN-RELATED"/>
    <property type="match status" value="1"/>
</dbReference>
<proteinExistence type="inferred from homology"/>
<keyword evidence="8" id="KW-1199">Hemostasis impairing toxin</keyword>
<name>A0A5E4PPN2_9NEOP</name>
<dbReference type="PROSITE" id="PS50240">
    <property type="entry name" value="TRYPSIN_DOM"/>
    <property type="match status" value="1"/>
</dbReference>
<keyword evidence="11" id="KW-1205">Fibrinolytic toxin</keyword>
<dbReference type="AlphaFoldDB" id="A0A5E4PPN2"/>
<evidence type="ECO:0000256" key="11">
    <source>
        <dbReference type="ARBA" id="ARBA00084094"/>
    </source>
</evidence>
<evidence type="ECO:0000256" key="3">
    <source>
        <dbReference type="ARBA" id="ARBA00022656"/>
    </source>
</evidence>
<dbReference type="InterPro" id="IPR009003">
    <property type="entry name" value="Peptidase_S1_PA"/>
</dbReference>
<evidence type="ECO:0000259" key="13">
    <source>
        <dbReference type="PROSITE" id="PS50240"/>
    </source>
</evidence>
<dbReference type="InterPro" id="IPR001254">
    <property type="entry name" value="Trypsin_dom"/>
</dbReference>
<dbReference type="EMBL" id="FZQP02000204">
    <property type="protein sequence ID" value="VVC87819.1"/>
    <property type="molecule type" value="Genomic_DNA"/>
</dbReference>
<dbReference type="GO" id="GO:0005615">
    <property type="term" value="C:extracellular space"/>
    <property type="evidence" value="ECO:0007669"/>
    <property type="project" value="TreeGrafter"/>
</dbReference>
<evidence type="ECO:0000313" key="15">
    <source>
        <dbReference type="Proteomes" id="UP000324832"/>
    </source>
</evidence>
<dbReference type="FunFam" id="2.40.10.10:FF:000068">
    <property type="entry name" value="transmembrane protease serine 2"/>
    <property type="match status" value="1"/>
</dbReference>
<evidence type="ECO:0000256" key="4">
    <source>
        <dbReference type="ARBA" id="ARBA00022670"/>
    </source>
</evidence>
<comment type="similarity">
    <text evidence="9">Belongs to the peptidase S1 family. CLIP subfamily.</text>
</comment>
<dbReference type="SMART" id="SM00020">
    <property type="entry name" value="Tryp_SPc"/>
    <property type="match status" value="1"/>
</dbReference>
<dbReference type="SUPFAM" id="SSF50494">
    <property type="entry name" value="Trypsin-like serine proteases"/>
    <property type="match status" value="1"/>
</dbReference>
<dbReference type="Proteomes" id="UP000324832">
    <property type="component" value="Unassembled WGS sequence"/>
</dbReference>
<evidence type="ECO:0000256" key="8">
    <source>
        <dbReference type="ARBA" id="ARBA00023240"/>
    </source>
</evidence>
<evidence type="ECO:0000256" key="1">
    <source>
        <dbReference type="ARBA" id="ARBA00004239"/>
    </source>
</evidence>
<comment type="subcellular location">
    <subcellularLocation>
        <location evidence="1">Secreted</location>
        <location evidence="1">Extracellular space</location>
    </subcellularLocation>
</comment>
<keyword evidence="15" id="KW-1185">Reference proteome</keyword>
<keyword evidence="3" id="KW-0800">Toxin</keyword>
<keyword evidence="2" id="KW-0964">Secreted</keyword>
<dbReference type="GO" id="GO:0006508">
    <property type="term" value="P:proteolysis"/>
    <property type="evidence" value="ECO:0007669"/>
    <property type="project" value="UniProtKB-KW"/>
</dbReference>
<accession>A0A5E4PPN2</accession>
<dbReference type="Pfam" id="PF00089">
    <property type="entry name" value="Trypsin"/>
    <property type="match status" value="1"/>
</dbReference>
<reference evidence="14 15" key="1">
    <citation type="submission" date="2017-07" db="EMBL/GenBank/DDBJ databases">
        <authorList>
            <person name="Talla V."/>
            <person name="Backstrom N."/>
        </authorList>
    </citation>
    <scope>NUCLEOTIDE SEQUENCE [LARGE SCALE GENOMIC DNA]</scope>
</reference>
<evidence type="ECO:0000256" key="6">
    <source>
        <dbReference type="ARBA" id="ARBA00022825"/>
    </source>
</evidence>
<organism evidence="14 15">
    <name type="scientific">Leptidea sinapis</name>
    <dbReference type="NCBI Taxonomy" id="189913"/>
    <lineage>
        <taxon>Eukaryota</taxon>
        <taxon>Metazoa</taxon>
        <taxon>Ecdysozoa</taxon>
        <taxon>Arthropoda</taxon>
        <taxon>Hexapoda</taxon>
        <taxon>Insecta</taxon>
        <taxon>Pterygota</taxon>
        <taxon>Neoptera</taxon>
        <taxon>Endopterygota</taxon>
        <taxon>Lepidoptera</taxon>
        <taxon>Glossata</taxon>
        <taxon>Ditrysia</taxon>
        <taxon>Papilionoidea</taxon>
        <taxon>Pieridae</taxon>
        <taxon>Dismorphiinae</taxon>
        <taxon>Leptidea</taxon>
    </lineage>
</organism>
<evidence type="ECO:0000256" key="9">
    <source>
        <dbReference type="ARBA" id="ARBA00024195"/>
    </source>
</evidence>
<dbReference type="GO" id="GO:0004252">
    <property type="term" value="F:serine-type endopeptidase activity"/>
    <property type="evidence" value="ECO:0007669"/>
    <property type="project" value="InterPro"/>
</dbReference>
<dbReference type="PANTHER" id="PTHR24264:SF65">
    <property type="entry name" value="SRCR DOMAIN-CONTAINING PROTEIN"/>
    <property type="match status" value="1"/>
</dbReference>
<dbReference type="PRINTS" id="PR00722">
    <property type="entry name" value="CHYMOTRYPSIN"/>
</dbReference>
<keyword evidence="6" id="KW-0720">Serine protease</keyword>
<dbReference type="FunFam" id="2.40.10.10:FF:000002">
    <property type="entry name" value="Transmembrane protease serine"/>
    <property type="match status" value="1"/>
</dbReference>
<sequence>MPLESRNSGIFHQGIFIGTQPQHHQPSNFVNGQNMSIPPTPNFKRNSGNFRKSNSANFKQFNVPQRQVTPKISSDITMRSVSKLDTPQYAAQNVFYTQGQPVLYGNECHSNYSEGIPVLSHAESDSMSAVTISENQLISTNHTQPDNENAGIPILTDAIDRQLKQFHIRSTPGLEYRVDNRSTNSKTVIKDVFIPINNTEQEIKVAKTARNDKTKPVFKGPYKIIHLHPNNVAEIIDACCEFEIENVDDDKIVGGTNTDIEKHPYQALLLLYVRRRYLQCGGSIISAAYILTAGHCLYGIEKVYVQTGVTLSDDPDGNNPLIPAKSFMAHPKYNQRSVNYDIGVVKLSKKLDLSGKKQNSIKLVDAGTKLPVGANLIVTGWGLTREGGRVSGHLKEVQIQIVSDADCRKVYKERITQNMFCAGVPKGGKDACQGDSGGPGVLSNGTQIGIVSFGKGCAHPDTPGVFTSLISKEMREWVTEVTGV</sequence>
<dbReference type="InterPro" id="IPR043504">
    <property type="entry name" value="Peptidase_S1_PA_chymotrypsin"/>
</dbReference>
<dbReference type="CDD" id="cd00190">
    <property type="entry name" value="Tryp_SPc"/>
    <property type="match status" value="1"/>
</dbReference>
<dbReference type="InterPro" id="IPR001314">
    <property type="entry name" value="Peptidase_S1A"/>
</dbReference>
<evidence type="ECO:0000256" key="12">
    <source>
        <dbReference type="SAM" id="MobiDB-lite"/>
    </source>
</evidence>
<evidence type="ECO:0000256" key="2">
    <source>
        <dbReference type="ARBA" id="ARBA00022525"/>
    </source>
</evidence>
<feature type="region of interest" description="Disordered" evidence="12">
    <location>
        <begin position="21"/>
        <end position="54"/>
    </location>
</feature>
<gene>
    <name evidence="14" type="ORF">LSINAPIS_LOCUS1343</name>
</gene>
<dbReference type="Gene3D" id="2.40.10.10">
    <property type="entry name" value="Trypsin-like serine proteases"/>
    <property type="match status" value="1"/>
</dbReference>
<comment type="function">
    <text evidence="10">Fibrinolytic activity; shows preferential cleavage of Arg-Gly bonds in all three fibrinogen chains. Contact with the caterpillars causes severe bleeding, due the anticoagulant effect of the protein.</text>
</comment>